<dbReference type="InterPro" id="IPR017096">
    <property type="entry name" value="BTB-kelch_protein"/>
</dbReference>
<comment type="caution">
    <text evidence="4">The sequence shown here is derived from an EMBL/GenBank/DDBJ whole genome shotgun (WGS) entry which is preliminary data.</text>
</comment>
<dbReference type="InterPro" id="IPR011333">
    <property type="entry name" value="SKP1/BTB/POZ_sf"/>
</dbReference>
<dbReference type="SUPFAM" id="SSF54695">
    <property type="entry name" value="POZ domain"/>
    <property type="match status" value="1"/>
</dbReference>
<dbReference type="CDD" id="cd18186">
    <property type="entry name" value="BTB_POZ_ZBTB_KLHL-like"/>
    <property type="match status" value="1"/>
</dbReference>
<evidence type="ECO:0000259" key="3">
    <source>
        <dbReference type="PROSITE" id="PS50097"/>
    </source>
</evidence>
<organism evidence="4 5">
    <name type="scientific">Paralvinella palmiformis</name>
    <dbReference type="NCBI Taxonomy" id="53620"/>
    <lineage>
        <taxon>Eukaryota</taxon>
        <taxon>Metazoa</taxon>
        <taxon>Spiralia</taxon>
        <taxon>Lophotrochozoa</taxon>
        <taxon>Annelida</taxon>
        <taxon>Polychaeta</taxon>
        <taxon>Sedentaria</taxon>
        <taxon>Canalipalpata</taxon>
        <taxon>Terebellida</taxon>
        <taxon>Terebelliformia</taxon>
        <taxon>Alvinellidae</taxon>
        <taxon>Paralvinella</taxon>
    </lineage>
</organism>
<dbReference type="InterPro" id="IPR015915">
    <property type="entry name" value="Kelch-typ_b-propeller"/>
</dbReference>
<evidence type="ECO:0000256" key="1">
    <source>
        <dbReference type="ARBA" id="ARBA00022441"/>
    </source>
</evidence>
<sequence>MAAGGGWNMPEYARLLQETEQIQISKDKCKYMNNNYKKVPFKMYDYRCDIKLNVEKETFRAHRDVLAEASDYFSAMFSHNMVEKEKDAIELKGISPRGFRAMMDYFYHGHVTVEPANVEDVLEAARFFHIEWLIAVCREFLVKRLSMDNYLWALQLADRYCLGDLHTDIFKFVAYNFSELAVQPVFMELSYELLFALLSEDHYIDAPEGHIFKVVCRWLDSDAEQRKQYSASLLTLIRYPLLDKEELESISEVILEIPEVKECIDEAIKYNANPTKQCLLDSDNTHVRGSRDTLVLFSAVDDANMIQYKAPGCDGFFSQKVDTSFMQSVFEFASVSVLGDFLFVAGGYNRGTWCSSPAFYSYNPRNRLWAQLSSMKQPRVSFSLCSANQGLYAVTGIEHIVLDGIDREIILESVEFYDPMTNLWHFIPELPIACFSAAACVVDEKLYVSGGISADPEDTVPVSYHHVYIPKEQIWIPKSRMLTEHQGHGMICHQNKLYVFGGYTAGEDTISFVDCHKCEMYDIDLDQWTRIADSPKEYLHFSNSLTLQDDKVYILGGKASLRTLHTYDPETNDFTNVEVYGPDVQKIVRLKVALPLDLM</sequence>
<dbReference type="PIRSF" id="PIRSF037037">
    <property type="entry name" value="Kelch-like_protein_gigaxonin"/>
    <property type="match status" value="1"/>
</dbReference>
<dbReference type="Pfam" id="PF07707">
    <property type="entry name" value="BACK"/>
    <property type="match status" value="1"/>
</dbReference>
<proteinExistence type="predicted"/>
<dbReference type="PANTHER" id="PTHR45632:SF3">
    <property type="entry name" value="KELCH-LIKE PROTEIN 32"/>
    <property type="match status" value="1"/>
</dbReference>
<dbReference type="SMART" id="SM00612">
    <property type="entry name" value="Kelch"/>
    <property type="match status" value="4"/>
</dbReference>
<keyword evidence="1" id="KW-0880">Kelch repeat</keyword>
<dbReference type="Gene3D" id="1.25.40.420">
    <property type="match status" value="1"/>
</dbReference>
<dbReference type="PROSITE" id="PS50097">
    <property type="entry name" value="BTB"/>
    <property type="match status" value="1"/>
</dbReference>
<dbReference type="Proteomes" id="UP001208570">
    <property type="component" value="Unassembled WGS sequence"/>
</dbReference>
<dbReference type="PANTHER" id="PTHR45632">
    <property type="entry name" value="LD33804P"/>
    <property type="match status" value="1"/>
</dbReference>
<accession>A0AAD9KD61</accession>
<dbReference type="Pfam" id="PF01344">
    <property type="entry name" value="Kelch_1"/>
    <property type="match status" value="1"/>
</dbReference>
<dbReference type="InterPro" id="IPR011705">
    <property type="entry name" value="BACK"/>
</dbReference>
<protein>
    <recommendedName>
        <fullName evidence="3">BTB domain-containing protein</fullName>
    </recommendedName>
</protein>
<dbReference type="Pfam" id="PF24681">
    <property type="entry name" value="Kelch_KLHDC2_KLHL20_DRC7"/>
    <property type="match status" value="1"/>
</dbReference>
<keyword evidence="2" id="KW-0677">Repeat</keyword>
<dbReference type="SMART" id="SM00875">
    <property type="entry name" value="BACK"/>
    <property type="match status" value="1"/>
</dbReference>
<keyword evidence="5" id="KW-1185">Reference proteome</keyword>
<reference evidence="4" key="1">
    <citation type="journal article" date="2023" name="Mol. Biol. Evol.">
        <title>Third-Generation Sequencing Reveals the Adaptive Role of the Epigenome in Three Deep-Sea Polychaetes.</title>
        <authorList>
            <person name="Perez M."/>
            <person name="Aroh O."/>
            <person name="Sun Y."/>
            <person name="Lan Y."/>
            <person name="Juniper S.K."/>
            <person name="Young C.R."/>
            <person name="Angers B."/>
            <person name="Qian P.Y."/>
        </authorList>
    </citation>
    <scope>NUCLEOTIDE SEQUENCE</scope>
    <source>
        <strain evidence="4">P08H-3</strain>
    </source>
</reference>
<gene>
    <name evidence="4" type="ORF">LSH36_18g05051</name>
</gene>
<dbReference type="SMART" id="SM00225">
    <property type="entry name" value="BTB"/>
    <property type="match status" value="1"/>
</dbReference>
<evidence type="ECO:0000256" key="2">
    <source>
        <dbReference type="ARBA" id="ARBA00022737"/>
    </source>
</evidence>
<dbReference type="SUPFAM" id="SSF117281">
    <property type="entry name" value="Kelch motif"/>
    <property type="match status" value="1"/>
</dbReference>
<dbReference type="InterPro" id="IPR000210">
    <property type="entry name" value="BTB/POZ_dom"/>
</dbReference>
<dbReference type="Pfam" id="PF00651">
    <property type="entry name" value="BTB"/>
    <property type="match status" value="1"/>
</dbReference>
<dbReference type="Gene3D" id="3.30.710.10">
    <property type="entry name" value="Potassium Channel Kv1.1, Chain A"/>
    <property type="match status" value="1"/>
</dbReference>
<feature type="domain" description="BTB" evidence="3">
    <location>
        <begin position="48"/>
        <end position="115"/>
    </location>
</feature>
<evidence type="ECO:0000313" key="5">
    <source>
        <dbReference type="Proteomes" id="UP001208570"/>
    </source>
</evidence>
<dbReference type="AlphaFoldDB" id="A0AAD9KD61"/>
<dbReference type="EMBL" id="JAODUP010000018">
    <property type="protein sequence ID" value="KAK2168298.1"/>
    <property type="molecule type" value="Genomic_DNA"/>
</dbReference>
<dbReference type="InterPro" id="IPR006652">
    <property type="entry name" value="Kelch_1"/>
</dbReference>
<dbReference type="Gene3D" id="2.120.10.80">
    <property type="entry name" value="Kelch-type beta propeller"/>
    <property type="match status" value="1"/>
</dbReference>
<evidence type="ECO:0000313" key="4">
    <source>
        <dbReference type="EMBL" id="KAK2168298.1"/>
    </source>
</evidence>
<name>A0AAD9KD61_9ANNE</name>